<sequence>MPILWLDPWRSQFFQDIQCPKDVVVPIKDFHTWQMYPDHRWIYDKLAVALSQGLHAAPHGVIPPSFPVFSKPIMNLRSMGAGSRVIPDEATYLATLQPGHFWSTLLTGEHVSSDVAVVDGTIVWWRHTTGISAGQGSFDYWHIHVKPMPEIERYCEAWSQKHLAGYTGMANFETIGGRIIESHLRLTDQWPDLYGKGWVDAVVRLYEEKKWVFDDSNCQEGFSVVLYTQHGRERYPHPSEESMAAVRAVPGVMSVQITFHANHDTAFYSMPPGGFRLAVINATYLEAGYRARDMLSKAFGLDKDNELLAIEPLSRE</sequence>
<comment type="caution">
    <text evidence="1">The sequence shown here is derived from an EMBL/GenBank/DDBJ whole genome shotgun (WGS) entry which is preliminary data.</text>
</comment>
<reference evidence="1" key="1">
    <citation type="journal article" date="2020" name="Fungal Divers.">
        <title>Resolving the Mortierellaceae phylogeny through synthesis of multi-gene phylogenetics and phylogenomics.</title>
        <authorList>
            <person name="Vandepol N."/>
            <person name="Liber J."/>
            <person name="Desiro A."/>
            <person name="Na H."/>
            <person name="Kennedy M."/>
            <person name="Barry K."/>
            <person name="Grigoriev I.V."/>
            <person name="Miller A.N."/>
            <person name="O'Donnell K."/>
            <person name="Stajich J.E."/>
            <person name="Bonito G."/>
        </authorList>
    </citation>
    <scope>NUCLEOTIDE SEQUENCE</scope>
    <source>
        <strain evidence="1">NVP1</strain>
    </source>
</reference>
<proteinExistence type="predicted"/>
<name>A0A9P5SR38_9FUNG</name>
<keyword evidence="2" id="KW-1185">Reference proteome</keyword>
<dbReference type="AlphaFoldDB" id="A0A9P5SR38"/>
<gene>
    <name evidence="1" type="ORF">BG006_010795</name>
</gene>
<dbReference type="EMBL" id="JAAAUY010000088">
    <property type="protein sequence ID" value="KAF9335722.1"/>
    <property type="molecule type" value="Genomic_DNA"/>
</dbReference>
<protein>
    <recommendedName>
        <fullName evidence="3">DAPG hydrolase PhiG domain-containing protein</fullName>
    </recommendedName>
</protein>
<organism evidence="1 2">
    <name type="scientific">Podila minutissima</name>
    <dbReference type="NCBI Taxonomy" id="64525"/>
    <lineage>
        <taxon>Eukaryota</taxon>
        <taxon>Fungi</taxon>
        <taxon>Fungi incertae sedis</taxon>
        <taxon>Mucoromycota</taxon>
        <taxon>Mortierellomycotina</taxon>
        <taxon>Mortierellomycetes</taxon>
        <taxon>Mortierellales</taxon>
        <taxon>Mortierellaceae</taxon>
        <taxon>Podila</taxon>
    </lineage>
</organism>
<dbReference type="Proteomes" id="UP000696485">
    <property type="component" value="Unassembled WGS sequence"/>
</dbReference>
<evidence type="ECO:0008006" key="3">
    <source>
        <dbReference type="Google" id="ProtNLM"/>
    </source>
</evidence>
<evidence type="ECO:0000313" key="1">
    <source>
        <dbReference type="EMBL" id="KAF9335722.1"/>
    </source>
</evidence>
<accession>A0A9P5SR38</accession>
<evidence type="ECO:0000313" key="2">
    <source>
        <dbReference type="Proteomes" id="UP000696485"/>
    </source>
</evidence>